<proteinExistence type="predicted"/>
<name>A0A4Y9SD10_9BURK</name>
<keyword evidence="10" id="KW-1185">Reference proteome</keyword>
<keyword evidence="2" id="KW-1003">Cell membrane</keyword>
<evidence type="ECO:0000256" key="6">
    <source>
        <dbReference type="SAM" id="Phobius"/>
    </source>
</evidence>
<dbReference type="Pfam" id="PF02687">
    <property type="entry name" value="FtsX"/>
    <property type="match status" value="1"/>
</dbReference>
<keyword evidence="3 6" id="KW-0812">Transmembrane</keyword>
<dbReference type="PANTHER" id="PTHR30572:SF18">
    <property type="entry name" value="ABC-TYPE MACROLIDE FAMILY EXPORT SYSTEM PERMEASE COMPONENT 2"/>
    <property type="match status" value="1"/>
</dbReference>
<keyword evidence="4 6" id="KW-1133">Transmembrane helix</keyword>
<comment type="caution">
    <text evidence="9">The sequence shown here is derived from an EMBL/GenBank/DDBJ whole genome shotgun (WGS) entry which is preliminary data.</text>
</comment>
<feature type="domain" description="ABC3 transporter permease C-terminal" evidence="7">
    <location>
        <begin position="288"/>
        <end position="404"/>
    </location>
</feature>
<accession>A0A4Y9SD10</accession>
<feature type="transmembrane region" description="Helical" evidence="6">
    <location>
        <begin position="337"/>
        <end position="359"/>
    </location>
</feature>
<dbReference type="GO" id="GO:0022857">
    <property type="term" value="F:transmembrane transporter activity"/>
    <property type="evidence" value="ECO:0007669"/>
    <property type="project" value="TreeGrafter"/>
</dbReference>
<dbReference type="EMBL" id="SPVG01000148">
    <property type="protein sequence ID" value="TFW20493.1"/>
    <property type="molecule type" value="Genomic_DNA"/>
</dbReference>
<feature type="transmembrane region" description="Helical" evidence="6">
    <location>
        <begin position="371"/>
        <end position="394"/>
    </location>
</feature>
<dbReference type="InterPro" id="IPR050250">
    <property type="entry name" value="Macrolide_Exporter_MacB"/>
</dbReference>
<protein>
    <submittedName>
        <fullName evidence="9">FtsX-like permease family protein</fullName>
    </submittedName>
</protein>
<evidence type="ECO:0000256" key="1">
    <source>
        <dbReference type="ARBA" id="ARBA00004651"/>
    </source>
</evidence>
<dbReference type="OrthoDB" id="8740261at2"/>
<evidence type="ECO:0000256" key="5">
    <source>
        <dbReference type="ARBA" id="ARBA00023136"/>
    </source>
</evidence>
<feature type="transmembrane region" description="Helical" evidence="6">
    <location>
        <begin position="282"/>
        <end position="302"/>
    </location>
</feature>
<keyword evidence="5 6" id="KW-0472">Membrane</keyword>
<dbReference type="Proteomes" id="UP000297729">
    <property type="component" value="Unassembled WGS sequence"/>
</dbReference>
<feature type="transmembrane region" description="Helical" evidence="6">
    <location>
        <begin position="21"/>
        <end position="41"/>
    </location>
</feature>
<comment type="subcellular location">
    <subcellularLocation>
        <location evidence="1">Cell membrane</location>
        <topology evidence="1">Multi-pass membrane protein</topology>
    </subcellularLocation>
</comment>
<dbReference type="InterPro" id="IPR025857">
    <property type="entry name" value="MacB_PCD"/>
</dbReference>
<evidence type="ECO:0000313" key="9">
    <source>
        <dbReference type="EMBL" id="TFW20493.1"/>
    </source>
</evidence>
<sequence>MFRNYLLTAWKVFMRRKLFTAINLLCIVLTLVVLMVVTALLENTFYPSGVEGRSDRYVQMVMFRSSHTDKPGRRSGTLGYKVVDQYLKPLRHAEVVSASGLPLTVSVYQTDRVSRLLMRHTDAEYWQILDFQLLQGRLYNKDDVAQGRPVAVLNQSTARKLFPGQPYLGQKFSAIGQDFTVIGVVRDELQVNAYADIWVPVTSQPSSDYRNQMFGAYSAIMMARSPAELPALQREIIDAAKRVQYDDPGRFNRTQFWGDSKLALFARTLLSSEADDGGAPTLLSIIITLMLLFMTLPALNLINLNMGRIMERSSEIGVRKAFGATSRQLVTQLILENVLLCLIGGAIGLVCASGVLWWMESWSVLPYLQVHLNLAIFGYGLLITLVFGVLSGVIPAWKMSRMAPVHALKGSA</sequence>
<dbReference type="AlphaFoldDB" id="A0A4Y9SD10"/>
<dbReference type="PANTHER" id="PTHR30572">
    <property type="entry name" value="MEMBRANE COMPONENT OF TRANSPORTER-RELATED"/>
    <property type="match status" value="1"/>
</dbReference>
<feature type="domain" description="MacB-like periplasmic core" evidence="8">
    <location>
        <begin position="20"/>
        <end position="237"/>
    </location>
</feature>
<organism evidence="9 10">
    <name type="scientific">Duganella callida</name>
    <dbReference type="NCBI Taxonomy" id="2561932"/>
    <lineage>
        <taxon>Bacteria</taxon>
        <taxon>Pseudomonadati</taxon>
        <taxon>Pseudomonadota</taxon>
        <taxon>Betaproteobacteria</taxon>
        <taxon>Burkholderiales</taxon>
        <taxon>Oxalobacteraceae</taxon>
        <taxon>Telluria group</taxon>
        <taxon>Duganella</taxon>
    </lineage>
</organism>
<evidence type="ECO:0000256" key="4">
    <source>
        <dbReference type="ARBA" id="ARBA00022989"/>
    </source>
</evidence>
<reference evidence="9 10" key="1">
    <citation type="submission" date="2019-03" db="EMBL/GenBank/DDBJ databases">
        <title>Draft Genome Sequence of Duganella callidus sp. nov., a Novel Duganella Species Isolated from Cultivated Soil.</title>
        <authorList>
            <person name="Raths R."/>
            <person name="Peta V."/>
            <person name="Bucking H."/>
        </authorList>
    </citation>
    <scope>NUCLEOTIDE SEQUENCE [LARGE SCALE GENOMIC DNA]</scope>
    <source>
        <strain evidence="9 10">DN04</strain>
    </source>
</reference>
<gene>
    <name evidence="9" type="ORF">E4L98_14725</name>
</gene>
<evidence type="ECO:0000256" key="3">
    <source>
        <dbReference type="ARBA" id="ARBA00022692"/>
    </source>
</evidence>
<evidence type="ECO:0000313" key="10">
    <source>
        <dbReference type="Proteomes" id="UP000297729"/>
    </source>
</evidence>
<dbReference type="GO" id="GO:0005886">
    <property type="term" value="C:plasma membrane"/>
    <property type="evidence" value="ECO:0007669"/>
    <property type="project" value="UniProtKB-SubCell"/>
</dbReference>
<dbReference type="InterPro" id="IPR003838">
    <property type="entry name" value="ABC3_permease_C"/>
</dbReference>
<dbReference type="Pfam" id="PF12704">
    <property type="entry name" value="MacB_PCD"/>
    <property type="match status" value="1"/>
</dbReference>
<evidence type="ECO:0000259" key="7">
    <source>
        <dbReference type="Pfam" id="PF02687"/>
    </source>
</evidence>
<dbReference type="RefSeq" id="WP_135202311.1">
    <property type="nucleotide sequence ID" value="NZ_SPVG01000148.1"/>
</dbReference>
<evidence type="ECO:0000256" key="2">
    <source>
        <dbReference type="ARBA" id="ARBA00022475"/>
    </source>
</evidence>
<evidence type="ECO:0000259" key="8">
    <source>
        <dbReference type="Pfam" id="PF12704"/>
    </source>
</evidence>